<dbReference type="EMBL" id="GBXM01015954">
    <property type="protein sequence ID" value="JAH92623.1"/>
    <property type="molecule type" value="Transcribed_RNA"/>
</dbReference>
<reference evidence="2" key="1">
    <citation type="submission" date="2014-11" db="EMBL/GenBank/DDBJ databases">
        <authorList>
            <person name="Amaro Gonzalez C."/>
        </authorList>
    </citation>
    <scope>NUCLEOTIDE SEQUENCE</scope>
</reference>
<organism evidence="2">
    <name type="scientific">Anguilla anguilla</name>
    <name type="common">European freshwater eel</name>
    <name type="synonym">Muraena anguilla</name>
    <dbReference type="NCBI Taxonomy" id="7936"/>
    <lineage>
        <taxon>Eukaryota</taxon>
        <taxon>Metazoa</taxon>
        <taxon>Chordata</taxon>
        <taxon>Craniata</taxon>
        <taxon>Vertebrata</taxon>
        <taxon>Euteleostomi</taxon>
        <taxon>Actinopterygii</taxon>
        <taxon>Neopterygii</taxon>
        <taxon>Teleostei</taxon>
        <taxon>Anguilliformes</taxon>
        <taxon>Anguillidae</taxon>
        <taxon>Anguilla</taxon>
    </lineage>
</organism>
<protein>
    <recommendedName>
        <fullName evidence="3">Secreted peptide</fullName>
    </recommendedName>
</protein>
<keyword evidence="1" id="KW-0732">Signal</keyword>
<name>A0A0E9WT09_ANGAN</name>
<feature type="signal peptide" evidence="1">
    <location>
        <begin position="1"/>
        <end position="25"/>
    </location>
</feature>
<evidence type="ECO:0000313" key="2">
    <source>
        <dbReference type="EMBL" id="JAH92623.1"/>
    </source>
</evidence>
<accession>A0A0E9WT09</accession>
<reference evidence="2" key="2">
    <citation type="journal article" date="2015" name="Fish Shellfish Immunol.">
        <title>Early steps in the European eel (Anguilla anguilla)-Vibrio vulnificus interaction in the gills: Role of the RtxA13 toxin.</title>
        <authorList>
            <person name="Callol A."/>
            <person name="Pajuelo D."/>
            <person name="Ebbesson L."/>
            <person name="Teles M."/>
            <person name="MacKenzie S."/>
            <person name="Amaro C."/>
        </authorList>
    </citation>
    <scope>NUCLEOTIDE SEQUENCE</scope>
</reference>
<sequence length="74" mass="8549">MSGVFIFYTFTFSIASIFSSCSSLARHPPLNTFSYTFTGTTTPFHTSSYTFMHFLLHCNTFFCCCTDCRRHIFI</sequence>
<feature type="chain" id="PRO_5002434995" description="Secreted peptide" evidence="1">
    <location>
        <begin position="26"/>
        <end position="74"/>
    </location>
</feature>
<proteinExistence type="predicted"/>
<evidence type="ECO:0000256" key="1">
    <source>
        <dbReference type="SAM" id="SignalP"/>
    </source>
</evidence>
<dbReference type="AlphaFoldDB" id="A0A0E9WT09"/>
<evidence type="ECO:0008006" key="3">
    <source>
        <dbReference type="Google" id="ProtNLM"/>
    </source>
</evidence>